<feature type="region of interest" description="Disordered" evidence="1">
    <location>
        <begin position="949"/>
        <end position="980"/>
    </location>
</feature>
<feature type="region of interest" description="Disordered" evidence="1">
    <location>
        <begin position="872"/>
        <end position="901"/>
    </location>
</feature>
<name>A0A6C0IRP6_9ZZZZ</name>
<feature type="compositionally biased region" description="Basic residues" evidence="1">
    <location>
        <begin position="957"/>
        <end position="980"/>
    </location>
</feature>
<reference evidence="2" key="1">
    <citation type="journal article" date="2020" name="Nature">
        <title>Giant virus diversity and host interactions through global metagenomics.</title>
        <authorList>
            <person name="Schulz F."/>
            <person name="Roux S."/>
            <person name="Paez-Espino D."/>
            <person name="Jungbluth S."/>
            <person name="Walsh D.A."/>
            <person name="Denef V.J."/>
            <person name="McMahon K.D."/>
            <person name="Konstantinidis K.T."/>
            <person name="Eloe-Fadrosh E.A."/>
            <person name="Kyrpides N.C."/>
            <person name="Woyke T."/>
        </authorList>
    </citation>
    <scope>NUCLEOTIDE SEQUENCE</scope>
    <source>
        <strain evidence="2">GVMAG-M-3300024258-28</strain>
    </source>
</reference>
<feature type="region of interest" description="Disordered" evidence="1">
    <location>
        <begin position="270"/>
        <end position="290"/>
    </location>
</feature>
<dbReference type="AlphaFoldDB" id="A0A6C0IRP6"/>
<dbReference type="EMBL" id="MN740217">
    <property type="protein sequence ID" value="QHT94183.1"/>
    <property type="molecule type" value="Genomic_DNA"/>
</dbReference>
<sequence length="980" mass="111477">MATFIQEVTEVPKIGDMHKHNGKEIGRIAKITENSIYVYPTELNHEGTENPYYIAYPINNTNCQSNTNQTGGEGDENMQIGSIVNISDTDSEYIIYAVSKDNNGIDNIHCVRYDIDTDVFIPYGVAKELAITQNTTIPAFFNKIITQRFLSSRFTGIDGRISSNGKQTQLNAWFNELNRVLSFYTYLQSNEIQSREPPSGAEFNLTNYQDILPDINGLDENISTLINRNRADKQSKHTYKNSEAYKNLPKINDTESLEVTVTTPARYSPRIKVEEQPTPKPATPPLENRTTNEKEQIVNDVKVVITNKIDKIKAALLNRKNINNSTLLNDIKYTEAGTITTGDVLGHLFNMEYTVDNKQITEVNLSYNILGFYMLLTELQHDFIDVPKVKTHLPIINQNFVAISKLMMEKVPNNVDNNNNLELWNKLFGDFDAPNKNAKFNPKLSEEEMGHIVSTLLSNDDMPRLVVADEKVNIQYYAPVPVKGTMPPFYSIQTPVSNEVKVLNYTSNSIRFTSDADNKSAYIIPKTSNLYPNIPANYPLLKLDAGSSPQYKIASEWSSWFTSLGSDNENTKTANVPNIVVKNPLNGTNLITITYANKQFDLNITAGVHTIQKIIKDLNKTAMSELIVEGINTYNTNITPDSQLFLFAVSILKSLGDLVCYITVNMQKWLEIHDTDQADNSMFLCNSADYSMYYPMLGHFRFKDTDGNYLDELEKNFQNSSTYLSCSVKSVQNFFTPLSLRERKKLMLVKYMYETGSFTAIKNILSFNDMLSNDFTKLIIQEEIQHMSTEGDSSISISINLPPEHNANITLIQKRFLMYRYLSSLYHDGLTSPPANVAQLDVMSTLKTINTNICNRLVTDLRDINRMLSEYGLIEPDPDSDSDSDSDSAQANEKENELDKLDKIRTDEMMYSLFSGDDVQYNEISLHPDDWKYMYLYAEFLLKLTEDYNSKSTSSRGGKRTRNKKNTKHIAKKKQTRKKR</sequence>
<proteinExistence type="predicted"/>
<organism evidence="2">
    <name type="scientific">viral metagenome</name>
    <dbReference type="NCBI Taxonomy" id="1070528"/>
    <lineage>
        <taxon>unclassified sequences</taxon>
        <taxon>metagenomes</taxon>
        <taxon>organismal metagenomes</taxon>
    </lineage>
</organism>
<evidence type="ECO:0000256" key="1">
    <source>
        <dbReference type="SAM" id="MobiDB-lite"/>
    </source>
</evidence>
<accession>A0A6C0IRP6</accession>
<evidence type="ECO:0000313" key="2">
    <source>
        <dbReference type="EMBL" id="QHT94183.1"/>
    </source>
</evidence>
<feature type="compositionally biased region" description="Basic and acidic residues" evidence="1">
    <location>
        <begin position="892"/>
        <end position="901"/>
    </location>
</feature>
<protein>
    <submittedName>
        <fullName evidence="2">Uncharacterized protein</fullName>
    </submittedName>
</protein>
<feature type="compositionally biased region" description="Acidic residues" evidence="1">
    <location>
        <begin position="876"/>
        <end position="886"/>
    </location>
</feature>